<dbReference type="InterPro" id="IPR016166">
    <property type="entry name" value="FAD-bd_PCMH"/>
</dbReference>
<evidence type="ECO:0000313" key="6">
    <source>
        <dbReference type="Proteomes" id="UP000239290"/>
    </source>
</evidence>
<dbReference type="PANTHER" id="PTHR42659:SF2">
    <property type="entry name" value="XANTHINE DEHYDROGENASE SUBUNIT C-RELATED"/>
    <property type="match status" value="1"/>
</dbReference>
<dbReference type="Gene3D" id="3.30.43.10">
    <property type="entry name" value="Uridine Diphospho-n-acetylenolpyruvylglucosamine Reductase, domain 2"/>
    <property type="match status" value="1"/>
</dbReference>
<dbReference type="InterPro" id="IPR016167">
    <property type="entry name" value="FAD-bd_PCMH_sub1"/>
</dbReference>
<dbReference type="InterPro" id="IPR051312">
    <property type="entry name" value="Diverse_Substr_Oxidored"/>
</dbReference>
<keyword evidence="2" id="KW-0274">FAD</keyword>
<evidence type="ECO:0000256" key="3">
    <source>
        <dbReference type="ARBA" id="ARBA00023002"/>
    </source>
</evidence>
<dbReference type="InterPro" id="IPR036683">
    <property type="entry name" value="CO_DH_flav_C_dom_sf"/>
</dbReference>
<reference evidence="6" key="1">
    <citation type="submission" date="2018-02" db="EMBL/GenBank/DDBJ databases">
        <title>Draft genome sequencing of Rhodococcus opacus KU647198.</title>
        <authorList>
            <person name="Zheng B.-X."/>
        </authorList>
    </citation>
    <scope>NUCLEOTIDE SEQUENCE [LARGE SCALE GENOMIC DNA]</scope>
    <source>
        <strain evidence="6">04-OD7</strain>
    </source>
</reference>
<dbReference type="SUPFAM" id="SSF55447">
    <property type="entry name" value="CO dehydrogenase flavoprotein C-terminal domain-like"/>
    <property type="match status" value="1"/>
</dbReference>
<dbReference type="Gene3D" id="3.30.390.50">
    <property type="entry name" value="CO dehydrogenase flavoprotein, C-terminal domain"/>
    <property type="match status" value="1"/>
</dbReference>
<dbReference type="EMBL" id="PUIO01000021">
    <property type="protein sequence ID" value="PQP23449.1"/>
    <property type="molecule type" value="Genomic_DNA"/>
</dbReference>
<dbReference type="PROSITE" id="PS51387">
    <property type="entry name" value="FAD_PCMH"/>
    <property type="match status" value="1"/>
</dbReference>
<gene>
    <name evidence="5" type="ORF">C5613_19115</name>
</gene>
<dbReference type="InterPro" id="IPR036318">
    <property type="entry name" value="FAD-bd_PCMH-like_sf"/>
</dbReference>
<dbReference type="Pfam" id="PF03450">
    <property type="entry name" value="CO_deh_flav_C"/>
    <property type="match status" value="1"/>
</dbReference>
<protein>
    <submittedName>
        <fullName evidence="5">Carbon monoxide dehydrogenase</fullName>
    </submittedName>
</protein>
<keyword evidence="3" id="KW-0560">Oxidoreductase</keyword>
<dbReference type="Pfam" id="PF00941">
    <property type="entry name" value="FAD_binding_5"/>
    <property type="match status" value="1"/>
</dbReference>
<dbReference type="GO" id="GO:0071949">
    <property type="term" value="F:FAD binding"/>
    <property type="evidence" value="ECO:0007669"/>
    <property type="project" value="InterPro"/>
</dbReference>
<dbReference type="InterPro" id="IPR005107">
    <property type="entry name" value="CO_DH_flav_C"/>
</dbReference>
<accession>A0A2S8J943</accession>
<dbReference type="PANTHER" id="PTHR42659">
    <property type="entry name" value="XANTHINE DEHYDROGENASE SUBUNIT C-RELATED"/>
    <property type="match status" value="1"/>
</dbReference>
<organism evidence="5 6">
    <name type="scientific">Rhodococcus opacus</name>
    <name type="common">Nocardia opaca</name>
    <dbReference type="NCBI Taxonomy" id="37919"/>
    <lineage>
        <taxon>Bacteria</taxon>
        <taxon>Bacillati</taxon>
        <taxon>Actinomycetota</taxon>
        <taxon>Actinomycetes</taxon>
        <taxon>Mycobacteriales</taxon>
        <taxon>Nocardiaceae</taxon>
        <taxon>Rhodococcus</taxon>
    </lineage>
</organism>
<evidence type="ECO:0000256" key="1">
    <source>
        <dbReference type="ARBA" id="ARBA00022630"/>
    </source>
</evidence>
<dbReference type="InterPro" id="IPR016169">
    <property type="entry name" value="FAD-bd_PCMH_sub2"/>
</dbReference>
<evidence type="ECO:0000256" key="2">
    <source>
        <dbReference type="ARBA" id="ARBA00022827"/>
    </source>
</evidence>
<proteinExistence type="predicted"/>
<dbReference type="RefSeq" id="WP_105416651.1">
    <property type="nucleotide sequence ID" value="NZ_PUIO01000021.1"/>
</dbReference>
<dbReference type="Proteomes" id="UP000239290">
    <property type="component" value="Unassembled WGS sequence"/>
</dbReference>
<name>A0A2S8J943_RHOOP</name>
<evidence type="ECO:0000259" key="4">
    <source>
        <dbReference type="PROSITE" id="PS51387"/>
    </source>
</evidence>
<comment type="caution">
    <text evidence="5">The sequence shown here is derived from an EMBL/GenBank/DDBJ whole genome shotgun (WGS) entry which is preliminary data.</text>
</comment>
<dbReference type="InterPro" id="IPR002346">
    <property type="entry name" value="Mopterin_DH_FAD-bd"/>
</dbReference>
<dbReference type="Gene3D" id="3.30.465.10">
    <property type="match status" value="1"/>
</dbReference>
<dbReference type="SMART" id="SM01092">
    <property type="entry name" value="CO_deh_flav_C"/>
    <property type="match status" value="1"/>
</dbReference>
<dbReference type="AlphaFoldDB" id="A0A2S8J943"/>
<feature type="domain" description="FAD-binding PCMH-type" evidence="4">
    <location>
        <begin position="1"/>
        <end position="174"/>
    </location>
</feature>
<dbReference type="GO" id="GO:0016491">
    <property type="term" value="F:oxidoreductase activity"/>
    <property type="evidence" value="ECO:0007669"/>
    <property type="project" value="UniProtKB-KW"/>
</dbReference>
<evidence type="ECO:0000313" key="5">
    <source>
        <dbReference type="EMBL" id="PQP23449.1"/>
    </source>
</evidence>
<dbReference type="SUPFAM" id="SSF56176">
    <property type="entry name" value="FAD-binding/transporter-associated domain-like"/>
    <property type="match status" value="1"/>
</dbReference>
<keyword evidence="1" id="KW-0285">Flavoprotein</keyword>
<sequence length="279" mass="28862">MKAAPFDYSRPSSIAEAVKTLESAGGDGKILAGGQSLVPVLAMRLGRPTILVDINRVPGLDTIEELNDTTVRVGALVRHSMLIEQTHLPLLSEAAKWIGHSAIRTRGTTGGSIAHADPSAELPVVATALGALVHVHGPGGTRTVVADDLFVGPLETSLDENEIVTAVDFPVPERFGFAEFARRHGDFGLVTVAVAEVAGTVRIAIGGVGAIPIRPLAAEAILANGSMTDDKIAEAARVAATAITAASDLHASADYRVAMTEEFTLRALTQAIGSKAGVN</sequence>